<dbReference type="EMBL" id="BAAAEM010000002">
    <property type="protein sequence ID" value="GAA0477989.1"/>
    <property type="molecule type" value="Genomic_DNA"/>
</dbReference>
<name>A0ABN1AJA1_9SPHN</name>
<protein>
    <submittedName>
        <fullName evidence="1">Uncharacterized protein</fullName>
    </submittedName>
</protein>
<reference evidence="1 2" key="1">
    <citation type="journal article" date="2019" name="Int. J. Syst. Evol. Microbiol.">
        <title>The Global Catalogue of Microorganisms (GCM) 10K type strain sequencing project: providing services to taxonomists for standard genome sequencing and annotation.</title>
        <authorList>
            <consortium name="The Broad Institute Genomics Platform"/>
            <consortium name="The Broad Institute Genome Sequencing Center for Infectious Disease"/>
            <person name="Wu L."/>
            <person name="Ma J."/>
        </authorList>
    </citation>
    <scope>NUCLEOTIDE SEQUENCE [LARGE SCALE GENOMIC DNA]</scope>
    <source>
        <strain evidence="1 2">JCM 14162</strain>
    </source>
</reference>
<comment type="caution">
    <text evidence="1">The sequence shown here is derived from an EMBL/GenBank/DDBJ whole genome shotgun (WGS) entry which is preliminary data.</text>
</comment>
<proteinExistence type="predicted"/>
<gene>
    <name evidence="1" type="ORF">GCM10009096_19870</name>
</gene>
<evidence type="ECO:0000313" key="2">
    <source>
        <dbReference type="Proteomes" id="UP001500713"/>
    </source>
</evidence>
<sequence length="56" mass="6205">MGQTHYGAVDQVLEKAVKRHVEKAKKEYAKLKSGSASDEQRKRACVPLLEISSFAS</sequence>
<accession>A0ABN1AJA1</accession>
<keyword evidence="2" id="KW-1185">Reference proteome</keyword>
<organism evidence="1 2">
    <name type="scientific">Parasphingorhabdus litoris</name>
    <dbReference type="NCBI Taxonomy" id="394733"/>
    <lineage>
        <taxon>Bacteria</taxon>
        <taxon>Pseudomonadati</taxon>
        <taxon>Pseudomonadota</taxon>
        <taxon>Alphaproteobacteria</taxon>
        <taxon>Sphingomonadales</taxon>
        <taxon>Sphingomonadaceae</taxon>
        <taxon>Parasphingorhabdus</taxon>
    </lineage>
</organism>
<evidence type="ECO:0000313" key="1">
    <source>
        <dbReference type="EMBL" id="GAA0477989.1"/>
    </source>
</evidence>
<dbReference type="Proteomes" id="UP001500713">
    <property type="component" value="Unassembled WGS sequence"/>
</dbReference>